<dbReference type="GO" id="GO:0009089">
    <property type="term" value="P:lysine biosynthetic process via diaminopimelate"/>
    <property type="evidence" value="ECO:0007669"/>
    <property type="project" value="UniProtKB-UniRule"/>
</dbReference>
<comment type="catalytic activity">
    <reaction evidence="11 12">
        <text>L-aspartate 4-semialdehyde + pyruvate = (2S,4S)-4-hydroxy-2,3,4,5-tetrahydrodipicolinate + H2O + H(+)</text>
        <dbReference type="Rhea" id="RHEA:34171"/>
        <dbReference type="ChEBI" id="CHEBI:15361"/>
        <dbReference type="ChEBI" id="CHEBI:15377"/>
        <dbReference type="ChEBI" id="CHEBI:15378"/>
        <dbReference type="ChEBI" id="CHEBI:67139"/>
        <dbReference type="ChEBI" id="CHEBI:537519"/>
        <dbReference type="EC" id="4.3.3.7"/>
    </reaction>
</comment>
<dbReference type="HAMAP" id="MF_00418">
    <property type="entry name" value="DapA"/>
    <property type="match status" value="1"/>
</dbReference>
<organism evidence="15 16">
    <name type="scientific">Ferirhizobium litorale</name>
    <dbReference type="NCBI Taxonomy" id="2927786"/>
    <lineage>
        <taxon>Bacteria</taxon>
        <taxon>Pseudomonadati</taxon>
        <taxon>Pseudomonadota</taxon>
        <taxon>Alphaproteobacteria</taxon>
        <taxon>Hyphomicrobiales</taxon>
        <taxon>Rhizobiaceae</taxon>
        <taxon>Ferirhizobium</taxon>
    </lineage>
</organism>
<evidence type="ECO:0000256" key="12">
    <source>
        <dbReference type="HAMAP-Rule" id="MF_00418"/>
    </source>
</evidence>
<evidence type="ECO:0000313" key="15">
    <source>
        <dbReference type="EMBL" id="MDI7922879.1"/>
    </source>
</evidence>
<dbReference type="GO" id="GO:0019877">
    <property type="term" value="P:diaminopimelate biosynthetic process"/>
    <property type="evidence" value="ECO:0007669"/>
    <property type="project" value="UniProtKB-UniRule"/>
</dbReference>
<dbReference type="PRINTS" id="PR00146">
    <property type="entry name" value="DHPICSNTHASE"/>
</dbReference>
<accession>A0AAE3QGQ4</accession>
<dbReference type="PANTHER" id="PTHR12128">
    <property type="entry name" value="DIHYDRODIPICOLINATE SYNTHASE"/>
    <property type="match status" value="1"/>
</dbReference>
<evidence type="ECO:0000256" key="1">
    <source>
        <dbReference type="ARBA" id="ARBA00003294"/>
    </source>
</evidence>
<protein>
    <recommendedName>
        <fullName evidence="4 12">4-hydroxy-tetrahydrodipicolinate synthase</fullName>
        <shortName evidence="12">HTPA synthase</shortName>
        <ecNumber evidence="4 12">4.3.3.7</ecNumber>
    </recommendedName>
</protein>
<evidence type="ECO:0000313" key="16">
    <source>
        <dbReference type="Proteomes" id="UP001161580"/>
    </source>
</evidence>
<evidence type="ECO:0000256" key="2">
    <source>
        <dbReference type="ARBA" id="ARBA00005120"/>
    </source>
</evidence>
<proteinExistence type="inferred from homology"/>
<reference evidence="15" key="1">
    <citation type="submission" date="2022-03" db="EMBL/GenBank/DDBJ databases">
        <title>Fererhizobium litorale gen. nov., sp. nov., isolated from sandy sediments of the Sea of Japan seashore.</title>
        <authorList>
            <person name="Romanenko L."/>
            <person name="Kurilenko V."/>
            <person name="Otstavnykh N."/>
            <person name="Svetashev V."/>
            <person name="Tekutyeva L."/>
            <person name="Isaeva M."/>
            <person name="Mikhailov V."/>
        </authorList>
    </citation>
    <scope>NUCLEOTIDE SEQUENCE</scope>
    <source>
        <strain evidence="15">KMM 9576</strain>
    </source>
</reference>
<dbReference type="NCBIfam" id="TIGR00674">
    <property type="entry name" value="dapA"/>
    <property type="match status" value="1"/>
</dbReference>
<dbReference type="InterPro" id="IPR013785">
    <property type="entry name" value="Aldolase_TIM"/>
</dbReference>
<dbReference type="InterPro" id="IPR005263">
    <property type="entry name" value="DapA"/>
</dbReference>
<dbReference type="Gene3D" id="3.20.20.70">
    <property type="entry name" value="Aldolase class I"/>
    <property type="match status" value="1"/>
</dbReference>
<dbReference type="EC" id="4.3.3.7" evidence="4 12"/>
<evidence type="ECO:0000256" key="6">
    <source>
        <dbReference type="ARBA" id="ARBA00022605"/>
    </source>
</evidence>
<gene>
    <name evidence="12 15" type="primary">dapA</name>
    <name evidence="15" type="ORF">MRS75_12380</name>
</gene>
<dbReference type="SUPFAM" id="SSF51569">
    <property type="entry name" value="Aldolase"/>
    <property type="match status" value="1"/>
</dbReference>
<keyword evidence="5 12" id="KW-0963">Cytoplasm</keyword>
<dbReference type="AlphaFoldDB" id="A0AAE3QGQ4"/>
<dbReference type="CDD" id="cd00950">
    <property type="entry name" value="DHDPS"/>
    <property type="match status" value="1"/>
</dbReference>
<comment type="pathway">
    <text evidence="2 12">Amino-acid biosynthesis; L-lysine biosynthesis via DAP pathway; (S)-tetrahydrodipicolinate from L-aspartate: step 3/4.</text>
</comment>
<comment type="caution">
    <text evidence="12">Was originally thought to be a dihydrodipicolinate synthase (DHDPS), catalyzing the condensation of (S)-aspartate-beta-semialdehyde [(S)-ASA] and pyruvate to dihydrodipicolinate (DHDP). However, it was shown in E.coli that the product of the enzymatic reaction is not dihydrodipicolinate but in fact (4S)-4-hydroxy-2,3,4,5-tetrahydro-(2S)-dipicolinic acid (HTPA), and that the consecutive dehydration reaction leading to DHDP is not spontaneous but catalyzed by DapB.</text>
</comment>
<keyword evidence="16" id="KW-1185">Reference proteome</keyword>
<keyword evidence="9 12" id="KW-0456">Lyase</keyword>
<evidence type="ECO:0000256" key="8">
    <source>
        <dbReference type="ARBA" id="ARBA00023154"/>
    </source>
</evidence>
<evidence type="ECO:0000256" key="11">
    <source>
        <dbReference type="ARBA" id="ARBA00047836"/>
    </source>
</evidence>
<evidence type="ECO:0000256" key="7">
    <source>
        <dbReference type="ARBA" id="ARBA00022915"/>
    </source>
</evidence>
<dbReference type="Proteomes" id="UP001161580">
    <property type="component" value="Unassembled WGS sequence"/>
</dbReference>
<keyword evidence="10 12" id="KW-0704">Schiff base</keyword>
<dbReference type="GO" id="GO:0005829">
    <property type="term" value="C:cytosol"/>
    <property type="evidence" value="ECO:0007669"/>
    <property type="project" value="TreeGrafter"/>
</dbReference>
<dbReference type="PANTHER" id="PTHR12128:SF66">
    <property type="entry name" value="4-HYDROXY-2-OXOGLUTARATE ALDOLASE, MITOCHONDRIAL"/>
    <property type="match status" value="1"/>
</dbReference>
<feature type="site" description="Part of a proton relay during catalysis" evidence="12">
    <location>
        <position position="114"/>
    </location>
</feature>
<comment type="subcellular location">
    <subcellularLocation>
        <location evidence="12">Cytoplasm</location>
    </subcellularLocation>
</comment>
<dbReference type="GO" id="GO:0008840">
    <property type="term" value="F:4-hydroxy-tetrahydrodipicolinate synthase activity"/>
    <property type="evidence" value="ECO:0007669"/>
    <property type="project" value="UniProtKB-UniRule"/>
</dbReference>
<keyword evidence="7 12" id="KW-0220">Diaminopimelate biosynthesis</keyword>
<dbReference type="RefSeq" id="WP_311789480.1">
    <property type="nucleotide sequence ID" value="NZ_JALDYY010000031.1"/>
</dbReference>
<sequence>MPNTNALPGLHGAICDLITPFRNGELDRVGFMSLVEWQILNGISGLVVCGQAGEAATLTRSERTTLIELCVDIAEHQVPVLVGTGTSCTESTIALTAEARNLGADGAVIVVPYYNKPTQEGILRHFEAVSVAVDIPIIICNVPSCTAVDLAPQTLERLTTIPQVVAVEDCTGDITRISRAPKALRQRLQFLSGHDVTALTFNLAGGRGTISLAANIAPRLVAAMHYALQTGNTEAAIALGERLGPLLRAIEREDGPAAAKYALQLMHGLSSEVRLPLTAPQPETIAAIRLALAPLPEMTQSRRQAH</sequence>
<dbReference type="PIRSF" id="PIRSF001365">
    <property type="entry name" value="DHDPS"/>
    <property type="match status" value="1"/>
</dbReference>
<feature type="binding site" evidence="12 14">
    <location>
        <position position="210"/>
    </location>
    <ligand>
        <name>pyruvate</name>
        <dbReference type="ChEBI" id="CHEBI:15361"/>
    </ligand>
</feature>
<dbReference type="SMART" id="SM01130">
    <property type="entry name" value="DHDPS"/>
    <property type="match status" value="1"/>
</dbReference>
<evidence type="ECO:0000256" key="4">
    <source>
        <dbReference type="ARBA" id="ARBA00012086"/>
    </source>
</evidence>
<keyword evidence="6 12" id="KW-0028">Amino-acid biosynthesis</keyword>
<evidence type="ECO:0000256" key="9">
    <source>
        <dbReference type="ARBA" id="ARBA00023239"/>
    </source>
</evidence>
<evidence type="ECO:0000256" key="10">
    <source>
        <dbReference type="ARBA" id="ARBA00023270"/>
    </source>
</evidence>
<comment type="similarity">
    <text evidence="3 12 13">Belongs to the DapA family.</text>
</comment>
<comment type="subunit">
    <text evidence="12">Homotetramer; dimer of dimers.</text>
</comment>
<evidence type="ECO:0000256" key="14">
    <source>
        <dbReference type="PIRSR" id="PIRSR001365-2"/>
    </source>
</evidence>
<evidence type="ECO:0000256" key="5">
    <source>
        <dbReference type="ARBA" id="ARBA00022490"/>
    </source>
</evidence>
<comment type="caution">
    <text evidence="12">Lacks conserved residue(s) required for the propagation of feature annotation.</text>
</comment>
<dbReference type="InterPro" id="IPR002220">
    <property type="entry name" value="DapA-like"/>
</dbReference>
<comment type="caution">
    <text evidence="15">The sequence shown here is derived from an EMBL/GenBank/DDBJ whole genome shotgun (WGS) entry which is preliminary data.</text>
</comment>
<evidence type="ECO:0000256" key="13">
    <source>
        <dbReference type="PIRNR" id="PIRNR001365"/>
    </source>
</evidence>
<dbReference type="EMBL" id="JALDYZ010000006">
    <property type="protein sequence ID" value="MDI7922879.1"/>
    <property type="molecule type" value="Genomic_DNA"/>
</dbReference>
<evidence type="ECO:0000256" key="3">
    <source>
        <dbReference type="ARBA" id="ARBA00007592"/>
    </source>
</evidence>
<name>A0AAE3QGQ4_9HYPH</name>
<keyword evidence="8 12" id="KW-0457">Lysine biosynthesis</keyword>
<comment type="function">
    <text evidence="1 12">Catalyzes the condensation of (S)-aspartate-beta-semialdehyde [(S)-ASA] and pyruvate to 4-hydroxy-tetrahydrodipicolinate (HTPA).</text>
</comment>
<dbReference type="Pfam" id="PF00701">
    <property type="entry name" value="DHDPS"/>
    <property type="match status" value="1"/>
</dbReference>